<feature type="transmembrane region" description="Helical" evidence="9">
    <location>
        <begin position="89"/>
        <end position="106"/>
    </location>
</feature>
<comment type="similarity">
    <text evidence="7">Belongs to the glycosyltransferase 87 family.</text>
</comment>
<proteinExistence type="inferred from homology"/>
<feature type="transmembrane region" description="Helical" evidence="9">
    <location>
        <begin position="118"/>
        <end position="142"/>
    </location>
</feature>
<organism evidence="10 11">
    <name type="scientific">Rhodococcus artemisiae</name>
    <dbReference type="NCBI Taxonomy" id="714159"/>
    <lineage>
        <taxon>Bacteria</taxon>
        <taxon>Bacillati</taxon>
        <taxon>Actinomycetota</taxon>
        <taxon>Actinomycetes</taxon>
        <taxon>Mycobacteriales</taxon>
        <taxon>Nocardiaceae</taxon>
        <taxon>Rhodococcus</taxon>
    </lineage>
</organism>
<reference evidence="10 11" key="1">
    <citation type="submission" date="2023-07" db="EMBL/GenBank/DDBJ databases">
        <authorList>
            <person name="Girao M."/>
            <person name="Carvalho M.F."/>
        </authorList>
    </citation>
    <scope>NUCLEOTIDE SEQUENCE [LARGE SCALE GENOMIC DNA]</scope>
    <source>
        <strain evidence="10 11">YIM65754</strain>
    </source>
</reference>
<evidence type="ECO:0000256" key="8">
    <source>
        <dbReference type="SAM" id="MobiDB-lite"/>
    </source>
</evidence>
<dbReference type="PIRSF" id="PIRSF010361">
    <property type="entry name" value="UCP010361"/>
    <property type="match status" value="1"/>
</dbReference>
<feature type="transmembrane region" description="Helical" evidence="9">
    <location>
        <begin position="331"/>
        <end position="347"/>
    </location>
</feature>
<name>A0ABU7LG45_9NOCA</name>
<feature type="transmembrane region" description="Helical" evidence="9">
    <location>
        <begin position="148"/>
        <end position="171"/>
    </location>
</feature>
<feature type="compositionally biased region" description="Basic and acidic residues" evidence="8">
    <location>
        <begin position="433"/>
        <end position="445"/>
    </location>
</feature>
<feature type="transmembrane region" description="Helical" evidence="9">
    <location>
        <begin position="231"/>
        <end position="255"/>
    </location>
</feature>
<keyword evidence="6 9" id="KW-0472">Membrane</keyword>
<comment type="subcellular location">
    <subcellularLocation>
        <location evidence="1">Cell membrane</location>
        <topology evidence="1">Multi-pass membrane protein</topology>
    </subcellularLocation>
</comment>
<dbReference type="EMBL" id="JAUTXY010000011">
    <property type="protein sequence ID" value="MEE2060232.1"/>
    <property type="molecule type" value="Genomic_DNA"/>
</dbReference>
<dbReference type="Proteomes" id="UP001336020">
    <property type="component" value="Unassembled WGS sequence"/>
</dbReference>
<dbReference type="InterPro" id="IPR018584">
    <property type="entry name" value="GT87"/>
</dbReference>
<protein>
    <submittedName>
        <fullName evidence="10">Glycosyltransferase 87 family protein</fullName>
    </submittedName>
</protein>
<accession>A0ABU7LG45</accession>
<feature type="transmembrane region" description="Helical" evidence="9">
    <location>
        <begin position="183"/>
        <end position="211"/>
    </location>
</feature>
<keyword evidence="2" id="KW-1003">Cell membrane</keyword>
<dbReference type="InterPro" id="IPR016570">
    <property type="entry name" value="UCP010361"/>
</dbReference>
<evidence type="ECO:0000256" key="1">
    <source>
        <dbReference type="ARBA" id="ARBA00004651"/>
    </source>
</evidence>
<evidence type="ECO:0000256" key="9">
    <source>
        <dbReference type="SAM" id="Phobius"/>
    </source>
</evidence>
<dbReference type="RefSeq" id="WP_330135413.1">
    <property type="nucleotide sequence ID" value="NZ_JAUTXY010000011.1"/>
</dbReference>
<comment type="caution">
    <text evidence="10">The sequence shown here is derived from an EMBL/GenBank/DDBJ whole genome shotgun (WGS) entry which is preliminary data.</text>
</comment>
<evidence type="ECO:0000256" key="2">
    <source>
        <dbReference type="ARBA" id="ARBA00022475"/>
    </source>
</evidence>
<evidence type="ECO:0000256" key="6">
    <source>
        <dbReference type="ARBA" id="ARBA00023136"/>
    </source>
</evidence>
<evidence type="ECO:0000313" key="11">
    <source>
        <dbReference type="Proteomes" id="UP001336020"/>
    </source>
</evidence>
<keyword evidence="5 9" id="KW-1133">Transmembrane helix</keyword>
<keyword evidence="4 9" id="KW-0812">Transmembrane</keyword>
<evidence type="ECO:0000256" key="4">
    <source>
        <dbReference type="ARBA" id="ARBA00022692"/>
    </source>
</evidence>
<dbReference type="Pfam" id="PF09594">
    <property type="entry name" value="GT87"/>
    <property type="match status" value="1"/>
</dbReference>
<feature type="transmembrane region" description="Helical" evidence="9">
    <location>
        <begin position="411"/>
        <end position="428"/>
    </location>
</feature>
<evidence type="ECO:0000313" key="10">
    <source>
        <dbReference type="EMBL" id="MEE2060232.1"/>
    </source>
</evidence>
<gene>
    <name evidence="10" type="ORF">Q7514_22175</name>
</gene>
<keyword evidence="3" id="KW-0808">Transferase</keyword>
<evidence type="ECO:0000256" key="3">
    <source>
        <dbReference type="ARBA" id="ARBA00022679"/>
    </source>
</evidence>
<evidence type="ECO:0000256" key="5">
    <source>
        <dbReference type="ARBA" id="ARBA00022989"/>
    </source>
</evidence>
<sequence length="453" mass="49628">MRTSRSLPTLVAVVTCALMLLLGYLNKARCAGPPFDLFGRSMQFDEVKDATVCYSDIQQLWLGRGINLHQFPFVDGGITAAGNLTGGTVEYPVLGGVLMWVGALFAKTDADFLLHSALLLAPFGLLTAWILGRIAGWHVLWWSATPPLVLYAFLNWDLPVVAVTVLAIAVVGTRRWSLRTRGVIAAALLAVGFCLKLYPGLFVLPLLAYVFTGGDADSDDPASTGRRDLGGALAVAATAVATVVAVNLPFAILGFEGWRASFTFQQNREADATSNSIWYWGLRPLMGNYQGHHVTSEYNDVVALASPMLMLAAFALAMWLGWRRYLRDGTYPWLPVAAAVLCGFLLLHKVHSPQYTLWLLPLFVLLRIPWQLIATYLLVDLSMGIGIFLWFDATSGNIDPALPLTLVHIGVWGRALLLVVLFVVFVNSSERRTPEGRTQDDHDRPLTSTADVR</sequence>
<feature type="transmembrane region" description="Helical" evidence="9">
    <location>
        <begin position="368"/>
        <end position="391"/>
    </location>
</feature>
<evidence type="ECO:0000256" key="7">
    <source>
        <dbReference type="ARBA" id="ARBA00024033"/>
    </source>
</evidence>
<feature type="transmembrane region" description="Helical" evidence="9">
    <location>
        <begin position="301"/>
        <end position="319"/>
    </location>
</feature>
<feature type="region of interest" description="Disordered" evidence="8">
    <location>
        <begin position="433"/>
        <end position="453"/>
    </location>
</feature>
<keyword evidence="11" id="KW-1185">Reference proteome</keyword>